<dbReference type="EMBL" id="CP000975">
    <property type="protein sequence ID" value="ACD82478.1"/>
    <property type="molecule type" value="Genomic_DNA"/>
</dbReference>
<dbReference type="Proteomes" id="UP000009149">
    <property type="component" value="Chromosome"/>
</dbReference>
<gene>
    <name evidence="1" type="ordered locus">Minf_0420</name>
</gene>
<name>B3DYV6_METI4</name>
<sequence>MPVGGSILQIYHALSFLFMKPKDGIKNLAKRTMCLDSFK</sequence>
<dbReference type="AlphaFoldDB" id="B3DYV6"/>
<proteinExistence type="predicted"/>
<protein>
    <submittedName>
        <fullName evidence="1">Uncharacterized protein</fullName>
    </submittedName>
</protein>
<organism evidence="1 2">
    <name type="scientific">Methylacidiphilum infernorum (isolate V4)</name>
    <name type="common">Methylokorus infernorum (strain V4)</name>
    <dbReference type="NCBI Taxonomy" id="481448"/>
    <lineage>
        <taxon>Bacteria</taxon>
        <taxon>Pseudomonadati</taxon>
        <taxon>Verrucomicrobiota</taxon>
        <taxon>Methylacidiphilae</taxon>
        <taxon>Methylacidiphilales</taxon>
        <taxon>Methylacidiphilaceae</taxon>
        <taxon>Methylacidiphilum (ex Ratnadevi et al. 2023)</taxon>
    </lineage>
</organism>
<reference evidence="1 2" key="1">
    <citation type="journal article" date="2008" name="Biol. Direct">
        <title>Complete genome sequence of the extremely acidophilic methanotroph isolate V4, Methylacidiphilum infernorum, a representative of the bacterial phylum Verrucomicrobia.</title>
        <authorList>
            <person name="Hou S."/>
            <person name="Makarova K.S."/>
            <person name="Saw J.H."/>
            <person name="Senin P."/>
            <person name="Ly B.V."/>
            <person name="Zhou Z."/>
            <person name="Ren Y."/>
            <person name="Wang J."/>
            <person name="Galperin M.Y."/>
            <person name="Omelchenko M.V."/>
            <person name="Wolf Y.I."/>
            <person name="Yutin N."/>
            <person name="Koonin E.V."/>
            <person name="Stott M.B."/>
            <person name="Mountain B.W."/>
            <person name="Crowe M.A."/>
            <person name="Smirnova A.V."/>
            <person name="Dunfield P.F."/>
            <person name="Feng L."/>
            <person name="Wang L."/>
            <person name="Alam M."/>
        </authorList>
    </citation>
    <scope>NUCLEOTIDE SEQUENCE [LARGE SCALE GENOMIC DNA]</scope>
    <source>
        <strain evidence="2">Isolate V4</strain>
    </source>
</reference>
<evidence type="ECO:0000313" key="2">
    <source>
        <dbReference type="Proteomes" id="UP000009149"/>
    </source>
</evidence>
<dbReference type="KEGG" id="min:Minf_0420"/>
<evidence type="ECO:0000313" key="1">
    <source>
        <dbReference type="EMBL" id="ACD82478.1"/>
    </source>
</evidence>
<dbReference type="HOGENOM" id="CLU_3312568_0_0_0"/>
<accession>B3DYV6</accession>